<dbReference type="Pfam" id="PF07992">
    <property type="entry name" value="Pyr_redox_2"/>
    <property type="match status" value="1"/>
</dbReference>
<evidence type="ECO:0000313" key="6">
    <source>
        <dbReference type="EMBL" id="MDF3833443.1"/>
    </source>
</evidence>
<dbReference type="Gene3D" id="3.50.50.60">
    <property type="entry name" value="FAD/NAD(P)-binding domain"/>
    <property type="match status" value="2"/>
</dbReference>
<dbReference type="SUPFAM" id="SSF55424">
    <property type="entry name" value="FAD/NAD-linked reductases, dimerisation (C-terminal) domain"/>
    <property type="match status" value="1"/>
</dbReference>
<comment type="caution">
    <text evidence="6">The sequence shown here is derived from an EMBL/GenBank/DDBJ whole genome shotgun (WGS) entry which is preliminary data.</text>
</comment>
<feature type="domain" description="FAD/NAD(P)-binding" evidence="5">
    <location>
        <begin position="8"/>
        <end position="317"/>
    </location>
</feature>
<accession>A0ABT6AM10</accession>
<keyword evidence="7" id="KW-1185">Reference proteome</keyword>
<dbReference type="SUPFAM" id="SSF51905">
    <property type="entry name" value="FAD/NAD(P)-binding domain"/>
    <property type="match status" value="2"/>
</dbReference>
<dbReference type="Gene3D" id="3.30.390.30">
    <property type="match status" value="1"/>
</dbReference>
<evidence type="ECO:0000313" key="7">
    <source>
        <dbReference type="Proteomes" id="UP001216674"/>
    </source>
</evidence>
<evidence type="ECO:0000256" key="2">
    <source>
        <dbReference type="ARBA" id="ARBA00022630"/>
    </source>
</evidence>
<feature type="domain" description="Pyridine nucleotide-disulphide oxidoreductase dimerisation" evidence="4">
    <location>
        <begin position="344"/>
        <end position="448"/>
    </location>
</feature>
<evidence type="ECO:0000256" key="1">
    <source>
        <dbReference type="ARBA" id="ARBA00001974"/>
    </source>
</evidence>
<gene>
    <name evidence="6" type="ORF">P3W85_10855</name>
</gene>
<name>A0ABT6AM10_9BURK</name>
<dbReference type="InterPro" id="IPR036188">
    <property type="entry name" value="FAD/NAD-bd_sf"/>
</dbReference>
<dbReference type="InterPro" id="IPR016156">
    <property type="entry name" value="FAD/NAD-linked_Rdtase_dimer_sf"/>
</dbReference>
<dbReference type="Proteomes" id="UP001216674">
    <property type="component" value="Unassembled WGS sequence"/>
</dbReference>
<keyword evidence="6" id="KW-0560">Oxidoreductase</keyword>
<reference evidence="6 7" key="1">
    <citation type="submission" date="2023-03" db="EMBL/GenBank/DDBJ databases">
        <title>Draft assemblies of triclosan tolerant bacteria isolated from returned activated sludge.</title>
        <authorList>
            <person name="Van Hamelsveld S."/>
        </authorList>
    </citation>
    <scope>NUCLEOTIDE SEQUENCE [LARGE SCALE GENOMIC DNA]</scope>
    <source>
        <strain evidence="6 7">GW210010_S58</strain>
    </source>
</reference>
<dbReference type="EMBL" id="JARJLM010000182">
    <property type="protein sequence ID" value="MDF3833443.1"/>
    <property type="molecule type" value="Genomic_DNA"/>
</dbReference>
<dbReference type="GO" id="GO:0004148">
    <property type="term" value="F:dihydrolipoyl dehydrogenase (NADH) activity"/>
    <property type="evidence" value="ECO:0007669"/>
    <property type="project" value="UniProtKB-EC"/>
</dbReference>
<evidence type="ECO:0000259" key="4">
    <source>
        <dbReference type="Pfam" id="PF02852"/>
    </source>
</evidence>
<sequence>MPPPLTTDVAIIGAGTAGLTAFHEVTRTGKSALLIDHGPLGSTCARVGCMPSKAALHAGQRWATLRELLNGAKAPAGTVSPDDLWREARATRDMLAAGAAQRTVTAAGDRLLMGTARFVDRRTLDVDGRRVNARAFIVATGSRPVVPAAITALGGRLLTTDTLFDLEELPRRIGIMGLGVIGLEMGLALARLGVRVVAGDLKATLAGIADPEVDARAIQRFGSELTMWLGRPVEALADGESIVLRSGNEAENVDMVLAALGRRPNLEALDLVQAGIPSDAHGRPALDPYTLRAGTSCVFLAGDVAADRPLLHEAADEGLIAARGALQMLDGNAGMPPARHVPLSIVFSDPDIASVGESFDRLDMTRTVIGTAQGSGNGRSRILGAEGNLVRVYADRVDGTLRGASLIAIHGEHLAHLLAWAIQRGETVNGLLAVPYYHPSIEEMLQSALKDAARQISGG</sequence>
<dbReference type="PRINTS" id="PR00368">
    <property type="entry name" value="FADPNR"/>
</dbReference>
<dbReference type="PANTHER" id="PTHR43014">
    <property type="entry name" value="MERCURIC REDUCTASE"/>
    <property type="match status" value="1"/>
</dbReference>
<evidence type="ECO:0000259" key="5">
    <source>
        <dbReference type="Pfam" id="PF07992"/>
    </source>
</evidence>
<dbReference type="PANTHER" id="PTHR43014:SF4">
    <property type="entry name" value="PYRIDINE NUCLEOTIDE-DISULFIDE OXIDOREDUCTASE RCLA-RELATED"/>
    <property type="match status" value="1"/>
</dbReference>
<keyword evidence="3" id="KW-0274">FAD</keyword>
<organism evidence="6 7">
    <name type="scientific">Cupriavidus basilensis</name>
    <dbReference type="NCBI Taxonomy" id="68895"/>
    <lineage>
        <taxon>Bacteria</taxon>
        <taxon>Pseudomonadati</taxon>
        <taxon>Pseudomonadota</taxon>
        <taxon>Betaproteobacteria</taxon>
        <taxon>Burkholderiales</taxon>
        <taxon>Burkholderiaceae</taxon>
        <taxon>Cupriavidus</taxon>
    </lineage>
</organism>
<dbReference type="RefSeq" id="WP_276264785.1">
    <property type="nucleotide sequence ID" value="NZ_JARJLM010000182.1"/>
</dbReference>
<dbReference type="PRINTS" id="PR00411">
    <property type="entry name" value="PNDRDTASEI"/>
</dbReference>
<protein>
    <submittedName>
        <fullName evidence="6">Dihydrolipoyl dehydrogenase</fullName>
        <ecNumber evidence="6">1.8.1.4</ecNumber>
    </submittedName>
</protein>
<dbReference type="InterPro" id="IPR023753">
    <property type="entry name" value="FAD/NAD-binding_dom"/>
</dbReference>
<evidence type="ECO:0000256" key="3">
    <source>
        <dbReference type="ARBA" id="ARBA00022827"/>
    </source>
</evidence>
<keyword evidence="2" id="KW-0285">Flavoprotein</keyword>
<dbReference type="InterPro" id="IPR004099">
    <property type="entry name" value="Pyr_nucl-diS_OxRdtase_dimer"/>
</dbReference>
<dbReference type="EC" id="1.8.1.4" evidence="6"/>
<dbReference type="Pfam" id="PF02852">
    <property type="entry name" value="Pyr_redox_dim"/>
    <property type="match status" value="1"/>
</dbReference>
<proteinExistence type="predicted"/>
<comment type="cofactor">
    <cofactor evidence="1">
        <name>FAD</name>
        <dbReference type="ChEBI" id="CHEBI:57692"/>
    </cofactor>
</comment>
<dbReference type="NCBIfam" id="NF004939">
    <property type="entry name" value="PRK06292.1-1"/>
    <property type="match status" value="1"/>
</dbReference>